<evidence type="ECO:0000313" key="2">
    <source>
        <dbReference type="EMBL" id="PON58851.1"/>
    </source>
</evidence>
<dbReference type="OrthoDB" id="540503at2759"/>
<dbReference type="EMBL" id="JXTB01000145">
    <property type="protein sequence ID" value="PON58851.1"/>
    <property type="molecule type" value="Genomic_DNA"/>
</dbReference>
<evidence type="ECO:0000259" key="1">
    <source>
        <dbReference type="Pfam" id="PF03407"/>
    </source>
</evidence>
<gene>
    <name evidence="2" type="ORF">PanWU01x14_163660</name>
</gene>
<dbReference type="STRING" id="3476.A0A2P5CCV1"/>
<comment type="caution">
    <text evidence="2">The sequence shown here is derived from an EMBL/GenBank/DDBJ whole genome shotgun (WGS) entry which is preliminary data.</text>
</comment>
<name>A0A2P5CCV1_PARAD</name>
<keyword evidence="3" id="KW-1185">Reference proteome</keyword>
<dbReference type="InterPro" id="IPR005069">
    <property type="entry name" value="Nucl-diP-sugar_transferase"/>
</dbReference>
<proteinExistence type="predicted"/>
<dbReference type="Pfam" id="PF03407">
    <property type="entry name" value="Nucleotid_trans"/>
    <property type="match status" value="1"/>
</dbReference>
<protein>
    <submittedName>
        <fullName evidence="2">Nucleotide-diphospho-sugar transferase</fullName>
    </submittedName>
</protein>
<dbReference type="InterPro" id="IPR044821">
    <property type="entry name" value="At1g28695/At4g15970-like"/>
</dbReference>
<dbReference type="GO" id="GO:0016740">
    <property type="term" value="F:transferase activity"/>
    <property type="evidence" value="ECO:0007669"/>
    <property type="project" value="UniProtKB-KW"/>
</dbReference>
<keyword evidence="2" id="KW-0808">Transferase</keyword>
<feature type="domain" description="Nucleotide-diphospho-sugar transferase" evidence="1">
    <location>
        <begin position="44"/>
        <end position="116"/>
    </location>
</feature>
<sequence length="164" mass="18560">MDHPKKNQTAVEAPQDELELALAKASMENMTVIIVVVNRAYADQDQDMRDNSTGQKEQDVLRGLIKGGIIGRLGLNVRCLDTLYFSGFCQDSKDFRAVTTVHANCCKSITAKVTDLRAVLRDWKRFKEITADKQFTIVNATETFRCTGHWRCWNSWSTGNKTKV</sequence>
<organism evidence="2 3">
    <name type="scientific">Parasponia andersonii</name>
    <name type="common">Sponia andersonii</name>
    <dbReference type="NCBI Taxonomy" id="3476"/>
    <lineage>
        <taxon>Eukaryota</taxon>
        <taxon>Viridiplantae</taxon>
        <taxon>Streptophyta</taxon>
        <taxon>Embryophyta</taxon>
        <taxon>Tracheophyta</taxon>
        <taxon>Spermatophyta</taxon>
        <taxon>Magnoliopsida</taxon>
        <taxon>eudicotyledons</taxon>
        <taxon>Gunneridae</taxon>
        <taxon>Pentapetalae</taxon>
        <taxon>rosids</taxon>
        <taxon>fabids</taxon>
        <taxon>Rosales</taxon>
        <taxon>Cannabaceae</taxon>
        <taxon>Parasponia</taxon>
    </lineage>
</organism>
<evidence type="ECO:0000313" key="3">
    <source>
        <dbReference type="Proteomes" id="UP000237105"/>
    </source>
</evidence>
<dbReference type="PANTHER" id="PTHR46038:SF12">
    <property type="entry name" value="OS03G0731800 PROTEIN"/>
    <property type="match status" value="1"/>
</dbReference>
<dbReference type="PANTHER" id="PTHR46038">
    <property type="entry name" value="EXPRESSED PROTEIN-RELATED"/>
    <property type="match status" value="1"/>
</dbReference>
<accession>A0A2P5CCV1</accession>
<dbReference type="AlphaFoldDB" id="A0A2P5CCV1"/>
<reference evidence="3" key="1">
    <citation type="submission" date="2016-06" db="EMBL/GenBank/DDBJ databases">
        <title>Parallel loss of symbiosis genes in relatives of nitrogen-fixing non-legume Parasponia.</title>
        <authorList>
            <person name="Van Velzen R."/>
            <person name="Holmer R."/>
            <person name="Bu F."/>
            <person name="Rutten L."/>
            <person name="Van Zeijl A."/>
            <person name="Liu W."/>
            <person name="Santuari L."/>
            <person name="Cao Q."/>
            <person name="Sharma T."/>
            <person name="Shen D."/>
            <person name="Roswanjaya Y."/>
            <person name="Wardhani T."/>
            <person name="Kalhor M.S."/>
            <person name="Jansen J."/>
            <person name="Van den Hoogen J."/>
            <person name="Gungor B."/>
            <person name="Hartog M."/>
            <person name="Hontelez J."/>
            <person name="Verver J."/>
            <person name="Yang W.-C."/>
            <person name="Schijlen E."/>
            <person name="Repin R."/>
            <person name="Schilthuizen M."/>
            <person name="Schranz E."/>
            <person name="Heidstra R."/>
            <person name="Miyata K."/>
            <person name="Fedorova E."/>
            <person name="Kohlen W."/>
            <person name="Bisseling T."/>
            <person name="Smit S."/>
            <person name="Geurts R."/>
        </authorList>
    </citation>
    <scope>NUCLEOTIDE SEQUENCE [LARGE SCALE GENOMIC DNA]</scope>
    <source>
        <strain evidence="3">cv. WU1-14</strain>
    </source>
</reference>
<dbReference type="Proteomes" id="UP000237105">
    <property type="component" value="Unassembled WGS sequence"/>
</dbReference>